<dbReference type="AlphaFoldDB" id="A0A8H3U084"/>
<dbReference type="InterPro" id="IPR058545">
    <property type="entry name" value="Beta-prop_EMC1_1st"/>
</dbReference>
<reference evidence="3 4" key="1">
    <citation type="submission" date="2019-11" db="EMBL/GenBank/DDBJ databases">
        <title>Venturia inaequalis Genome Resource.</title>
        <authorList>
            <person name="Lichtner F.J."/>
        </authorList>
    </citation>
    <scope>NUCLEOTIDE SEQUENCE [LARGE SCALE GENOMIC DNA]</scope>
    <source>
        <strain evidence="3">Bline_iso_100314</strain>
    </source>
</reference>
<organism evidence="3 4">
    <name type="scientific">Venturia inaequalis</name>
    <name type="common">Apple scab fungus</name>
    <dbReference type="NCBI Taxonomy" id="5025"/>
    <lineage>
        <taxon>Eukaryota</taxon>
        <taxon>Fungi</taxon>
        <taxon>Dikarya</taxon>
        <taxon>Ascomycota</taxon>
        <taxon>Pezizomycotina</taxon>
        <taxon>Dothideomycetes</taxon>
        <taxon>Pleosporomycetidae</taxon>
        <taxon>Venturiales</taxon>
        <taxon>Venturiaceae</taxon>
        <taxon>Venturia</taxon>
    </lineage>
</organism>
<name>A0A8H3U084_VENIN</name>
<evidence type="ECO:0000259" key="2">
    <source>
        <dbReference type="Pfam" id="PF25293"/>
    </source>
</evidence>
<dbReference type="GO" id="GO:0034975">
    <property type="term" value="P:protein folding in endoplasmic reticulum"/>
    <property type="evidence" value="ECO:0007669"/>
    <property type="project" value="TreeGrafter"/>
</dbReference>
<gene>
    <name evidence="3" type="ORF">BLS_002131</name>
</gene>
<comment type="caution">
    <text evidence="3">The sequence shown here is derived from an EMBL/GenBank/DDBJ whole genome shotgun (WGS) entry which is preliminary data.</text>
</comment>
<dbReference type="InterPro" id="IPR015943">
    <property type="entry name" value="WD40/YVTN_repeat-like_dom_sf"/>
</dbReference>
<dbReference type="InterPro" id="IPR026895">
    <property type="entry name" value="EMC1"/>
</dbReference>
<dbReference type="Proteomes" id="UP000433883">
    <property type="component" value="Unassembled WGS sequence"/>
</dbReference>
<dbReference type="EMBL" id="WNWQ01001559">
    <property type="protein sequence ID" value="KAE9961426.1"/>
    <property type="molecule type" value="Genomic_DNA"/>
</dbReference>
<feature type="chain" id="PRO_5034800727" description="EMC1 first beta-propeller domain-containing protein" evidence="1">
    <location>
        <begin position="17"/>
        <end position="445"/>
    </location>
</feature>
<evidence type="ECO:0000313" key="3">
    <source>
        <dbReference type="EMBL" id="KAE9961426.1"/>
    </source>
</evidence>
<proteinExistence type="predicted"/>
<dbReference type="Gene3D" id="2.130.10.10">
    <property type="entry name" value="YVTN repeat-like/Quinoprotein amine dehydrogenase"/>
    <property type="match status" value="1"/>
</dbReference>
<evidence type="ECO:0000256" key="1">
    <source>
        <dbReference type="SAM" id="SignalP"/>
    </source>
</evidence>
<feature type="domain" description="EMC1 first beta-propeller" evidence="2">
    <location>
        <begin position="16"/>
        <end position="415"/>
    </location>
</feature>
<dbReference type="InterPro" id="IPR011047">
    <property type="entry name" value="Quinoprotein_ADH-like_sf"/>
</dbReference>
<dbReference type="SUPFAM" id="SSF50998">
    <property type="entry name" value="Quinoprotein alcohol dehydrogenase-like"/>
    <property type="match status" value="1"/>
</dbReference>
<dbReference type="Pfam" id="PF25293">
    <property type="entry name" value="Beta-prop_EMC1_N"/>
    <property type="match status" value="1"/>
</dbReference>
<feature type="non-terminal residue" evidence="3">
    <location>
        <position position="445"/>
    </location>
</feature>
<dbReference type="PANTHER" id="PTHR21573">
    <property type="entry name" value="ER MEMBRANE PROTEIN COMPLEX SUBUNIT 1"/>
    <property type="match status" value="1"/>
</dbReference>
<accession>A0A8H3U084</accession>
<sequence>MRLLLALTALLPLVAAVFKDEAYNIDYHHALLGLPQPKNTFFHPPNPASKASLIYTLSEKAIIGAVNPKDGAVVWRQRLDAATNASSALLREGEGVDIVASATDAEIAVWAAKDGRLVWREAFKETGNAIGLRFLEKDVVVLYKGASPVVQRRDGSTGAVLWEFSDASGDTPYEIVVSGSTVHIISLHSKMLGGLNIKVTDIDGVSGKKTSEHMLSSDSEVKSAEDIIFVGGHPTPIVAWSDKAFSVLKINVLGTKSISSFPIAKSDKVESIFLHAPSRLNSLSHFLVHYQTPDSHWAEVYHIDVAKFTISKAYDLPKLAGKGSFAASTSDAQVFFTRVAKGACTVTASQSHGIVERYLLKTFAPGVSGDVDPLHAISEVLPRHGGRPAVRVAVLLSTGDWALILNGETAWSRPEALTLASTAVFAELPQGERLARELAIEEHAS</sequence>
<dbReference type="PANTHER" id="PTHR21573:SF0">
    <property type="entry name" value="ER MEMBRANE PROTEIN COMPLEX SUBUNIT 1"/>
    <property type="match status" value="1"/>
</dbReference>
<dbReference type="GO" id="GO:0072546">
    <property type="term" value="C:EMC complex"/>
    <property type="evidence" value="ECO:0007669"/>
    <property type="project" value="InterPro"/>
</dbReference>
<feature type="signal peptide" evidence="1">
    <location>
        <begin position="1"/>
        <end position="16"/>
    </location>
</feature>
<protein>
    <recommendedName>
        <fullName evidence="2">EMC1 first beta-propeller domain-containing protein</fullName>
    </recommendedName>
</protein>
<evidence type="ECO:0000313" key="4">
    <source>
        <dbReference type="Proteomes" id="UP000433883"/>
    </source>
</evidence>
<keyword evidence="1" id="KW-0732">Signal</keyword>